<dbReference type="GO" id="GO:0016788">
    <property type="term" value="F:hydrolase activity, acting on ester bonds"/>
    <property type="evidence" value="ECO:0007669"/>
    <property type="project" value="UniProtKB-ARBA"/>
</dbReference>
<dbReference type="CDD" id="cd00229">
    <property type="entry name" value="SGNH_hydrolase"/>
    <property type="match status" value="1"/>
</dbReference>
<dbReference type="EMBL" id="FNVP01000007">
    <property type="protein sequence ID" value="SEG17683.1"/>
    <property type="molecule type" value="Genomic_DNA"/>
</dbReference>
<reference evidence="2" key="1">
    <citation type="submission" date="2016-10" db="EMBL/GenBank/DDBJ databases">
        <authorList>
            <person name="Varghese N."/>
            <person name="Submissions S."/>
        </authorList>
    </citation>
    <scope>NUCLEOTIDE SEQUENCE [LARGE SCALE GENOMIC DNA]</scope>
    <source>
        <strain evidence="2">CGMCC 1.9230</strain>
    </source>
</reference>
<evidence type="ECO:0000313" key="2">
    <source>
        <dbReference type="Proteomes" id="UP000236737"/>
    </source>
</evidence>
<gene>
    <name evidence="1" type="ORF">SAMN04488130_10719</name>
</gene>
<evidence type="ECO:0000313" key="1">
    <source>
        <dbReference type="EMBL" id="SEG17683.1"/>
    </source>
</evidence>
<dbReference type="SUPFAM" id="SSF52266">
    <property type="entry name" value="SGNH hydrolase"/>
    <property type="match status" value="1"/>
</dbReference>
<proteinExistence type="predicted"/>
<dbReference type="Proteomes" id="UP000236737">
    <property type="component" value="Unassembled WGS sequence"/>
</dbReference>
<sequence length="245" mass="27768">MCFIVIFFLILVSILGCAKDEANIREVPDSKMVGETFVLKEREENYLIKNKINGLKLYSIDNNRNKIYYKENVDYVVSNNIVRRTNNSAVPNFKEHSVIFNSNGTFTFSSSPRNPSLVIPFQVYADYNFKDLEIINGDFGNTLLSQRIKEKLKNNELIKLGVIGTSISAGAHTYENFFHDNDTQTYPYLTGKALKTIYGSNCFVTNYSQSGSSIGDVFNSLPVIIQDQNDIVFIEFGMNDHISSN</sequence>
<accession>A0A1H5Y170</accession>
<protein>
    <submittedName>
        <fullName evidence="1">Uncharacterized protein</fullName>
    </submittedName>
</protein>
<dbReference type="AlphaFoldDB" id="A0A1H5Y170"/>
<dbReference type="InterPro" id="IPR036514">
    <property type="entry name" value="SGNH_hydro_sf"/>
</dbReference>
<organism evidence="1 2">
    <name type="scientific">Flavobacterium urumqiense</name>
    <dbReference type="NCBI Taxonomy" id="935224"/>
    <lineage>
        <taxon>Bacteria</taxon>
        <taxon>Pseudomonadati</taxon>
        <taxon>Bacteroidota</taxon>
        <taxon>Flavobacteriia</taxon>
        <taxon>Flavobacteriales</taxon>
        <taxon>Flavobacteriaceae</taxon>
        <taxon>Flavobacterium</taxon>
    </lineage>
</organism>
<name>A0A1H5Y170_9FLAO</name>
<keyword evidence="2" id="KW-1185">Reference proteome</keyword>
<dbReference type="Gene3D" id="3.40.50.1110">
    <property type="entry name" value="SGNH hydrolase"/>
    <property type="match status" value="1"/>
</dbReference>